<dbReference type="AlphaFoldDB" id="A0A1G7YPZ7"/>
<protein>
    <submittedName>
        <fullName evidence="4">Sugar phosphate isomerase/epimerase</fullName>
    </submittedName>
</protein>
<dbReference type="InterPro" id="IPR013022">
    <property type="entry name" value="Xyl_isomerase-like_TIM-brl"/>
</dbReference>
<keyword evidence="4" id="KW-0413">Isomerase</keyword>
<dbReference type="InterPro" id="IPR050312">
    <property type="entry name" value="IolE/XylAMocC-like"/>
</dbReference>
<dbReference type="GO" id="GO:0016787">
    <property type="term" value="F:hydrolase activity"/>
    <property type="evidence" value="ECO:0007669"/>
    <property type="project" value="InterPro"/>
</dbReference>
<feature type="chain" id="PRO_5011489504" evidence="1">
    <location>
        <begin position="22"/>
        <end position="515"/>
    </location>
</feature>
<feature type="domain" description="Xylose isomerase-like TIM barrel" evidence="2">
    <location>
        <begin position="283"/>
        <end position="497"/>
    </location>
</feature>
<dbReference type="SUPFAM" id="SSF51658">
    <property type="entry name" value="Xylose isomerase-like"/>
    <property type="match status" value="1"/>
</dbReference>
<evidence type="ECO:0000259" key="3">
    <source>
        <dbReference type="Pfam" id="PF06439"/>
    </source>
</evidence>
<dbReference type="InterPro" id="IPR010496">
    <property type="entry name" value="AL/BT2_dom"/>
</dbReference>
<gene>
    <name evidence="4" type="ORF">SAMN05192573_10616</name>
</gene>
<organism evidence="4 5">
    <name type="scientific">Mucilaginibacter gossypii</name>
    <dbReference type="NCBI Taxonomy" id="551996"/>
    <lineage>
        <taxon>Bacteria</taxon>
        <taxon>Pseudomonadati</taxon>
        <taxon>Bacteroidota</taxon>
        <taxon>Sphingobacteriia</taxon>
        <taxon>Sphingobacteriales</taxon>
        <taxon>Sphingobacteriaceae</taxon>
        <taxon>Mucilaginibacter</taxon>
    </lineage>
</organism>
<dbReference type="Gene3D" id="2.60.120.560">
    <property type="entry name" value="Exo-inulinase, domain 1"/>
    <property type="match status" value="1"/>
</dbReference>
<feature type="domain" description="3-keto-alpha-glucoside-1,2-lyase/3-keto-2-hydroxy-glucal hydratase" evidence="3">
    <location>
        <begin position="36"/>
        <end position="245"/>
    </location>
</feature>
<evidence type="ECO:0000259" key="2">
    <source>
        <dbReference type="Pfam" id="PF01261"/>
    </source>
</evidence>
<evidence type="ECO:0000313" key="5">
    <source>
        <dbReference type="Proteomes" id="UP000199705"/>
    </source>
</evidence>
<name>A0A1G7YPZ7_9SPHI</name>
<dbReference type="EMBL" id="FNCG01000006">
    <property type="protein sequence ID" value="SDG98517.1"/>
    <property type="molecule type" value="Genomic_DNA"/>
</dbReference>
<proteinExistence type="predicted"/>
<dbReference type="Pfam" id="PF01261">
    <property type="entry name" value="AP_endonuc_2"/>
    <property type="match status" value="1"/>
</dbReference>
<dbReference type="STRING" id="551996.SAMN05192573_10616"/>
<dbReference type="Proteomes" id="UP000199705">
    <property type="component" value="Unassembled WGS sequence"/>
</dbReference>
<dbReference type="Pfam" id="PF06439">
    <property type="entry name" value="3keto-disac_hyd"/>
    <property type="match status" value="1"/>
</dbReference>
<dbReference type="Gene3D" id="3.20.20.150">
    <property type="entry name" value="Divalent-metal-dependent TIM barrel enzymes"/>
    <property type="match status" value="1"/>
</dbReference>
<accession>A0A1G7YPZ7</accession>
<dbReference type="GO" id="GO:0016853">
    <property type="term" value="F:isomerase activity"/>
    <property type="evidence" value="ECO:0007669"/>
    <property type="project" value="UniProtKB-KW"/>
</dbReference>
<keyword evidence="1" id="KW-0732">Signal</keyword>
<dbReference type="RefSeq" id="WP_218134412.1">
    <property type="nucleotide sequence ID" value="NZ_FNCG01000006.1"/>
</dbReference>
<evidence type="ECO:0000313" key="4">
    <source>
        <dbReference type="EMBL" id="SDG98517.1"/>
    </source>
</evidence>
<sequence>MKKIKLTLFLIGGFFMIYVNAAAQDNQITKQEKKDGWKLLFDGKSTKGWKGAFLDQFPNKGWVIENGLLEVEATNGAESANGGDIVTIKEYDNFELKIDFKLTKGANSGVKYFVEPQQPIPGTSRSAIGLEYQLLDDATHPDAKLGKNGNRTIASLYDLIPAIDNKPVKPIGEWNTLEIISNGTNVQHWLNGVLVLSYDRTSDMFRSLIEESKYKDIPDFGINKKGRILLQDHGFKTYFKNIKIKEKKYNETPIQGKTLKETPGIVSYTYRNSFQRNFEATLDTIKALGFTNIEFSNLFGKSPAAIKKMLDERGMRCTSFGVNYEDLTNKTSEVGQNAVILGASFVRMAWIPHEKTNLTIDVAQKAVRDFNIAGKILKEKFGLTFCYHNHGFDMQCYGANTYFDYFMANTRPEFVSFELDILWAFHAGKNPIDLLKKYGERFKLMHVKDLRKGVIGNLTGTTPVANDVALGSGQINIAEIIKAAQKSGIKYFYIEDESNVVKQQVPVSLAVLKSL</sequence>
<keyword evidence="5" id="KW-1185">Reference proteome</keyword>
<reference evidence="5" key="1">
    <citation type="submission" date="2016-10" db="EMBL/GenBank/DDBJ databases">
        <authorList>
            <person name="Varghese N."/>
            <person name="Submissions S."/>
        </authorList>
    </citation>
    <scope>NUCLEOTIDE SEQUENCE [LARGE SCALE GENOMIC DNA]</scope>
    <source>
        <strain evidence="5">Gh-67</strain>
    </source>
</reference>
<dbReference type="InterPro" id="IPR036237">
    <property type="entry name" value="Xyl_isomerase-like_sf"/>
</dbReference>
<feature type="signal peptide" evidence="1">
    <location>
        <begin position="1"/>
        <end position="21"/>
    </location>
</feature>
<dbReference type="PANTHER" id="PTHR12110:SF41">
    <property type="entry name" value="INOSOSE DEHYDRATASE"/>
    <property type="match status" value="1"/>
</dbReference>
<evidence type="ECO:0000256" key="1">
    <source>
        <dbReference type="SAM" id="SignalP"/>
    </source>
</evidence>
<dbReference type="PANTHER" id="PTHR12110">
    <property type="entry name" value="HYDROXYPYRUVATE ISOMERASE"/>
    <property type="match status" value="1"/>
</dbReference>